<comment type="subcellular location">
    <subcellularLocation>
        <location evidence="1">Membrane</location>
        <topology evidence="1">Multi-pass membrane protein</topology>
    </subcellularLocation>
</comment>
<evidence type="ECO:0000256" key="4">
    <source>
        <dbReference type="ARBA" id="ARBA00022692"/>
    </source>
</evidence>
<feature type="transmembrane region" description="Helical" evidence="10">
    <location>
        <begin position="210"/>
        <end position="233"/>
    </location>
</feature>
<evidence type="ECO:0000256" key="1">
    <source>
        <dbReference type="ARBA" id="ARBA00004141"/>
    </source>
</evidence>
<dbReference type="AlphaFoldDB" id="A0A8T2UN49"/>
<evidence type="ECO:0000256" key="9">
    <source>
        <dbReference type="ARBA" id="ARBA00023160"/>
    </source>
</evidence>
<keyword evidence="3" id="KW-0808">Transferase</keyword>
<evidence type="ECO:0000256" key="6">
    <source>
        <dbReference type="ARBA" id="ARBA00022989"/>
    </source>
</evidence>
<gene>
    <name evidence="11" type="ORF">KP509_05G005000</name>
</gene>
<organism evidence="11 12">
    <name type="scientific">Ceratopteris richardii</name>
    <name type="common">Triangle waterfern</name>
    <dbReference type="NCBI Taxonomy" id="49495"/>
    <lineage>
        <taxon>Eukaryota</taxon>
        <taxon>Viridiplantae</taxon>
        <taxon>Streptophyta</taxon>
        <taxon>Embryophyta</taxon>
        <taxon>Tracheophyta</taxon>
        <taxon>Polypodiopsida</taxon>
        <taxon>Polypodiidae</taxon>
        <taxon>Polypodiales</taxon>
        <taxon>Pteridineae</taxon>
        <taxon>Pteridaceae</taxon>
        <taxon>Parkerioideae</taxon>
        <taxon>Ceratopteris</taxon>
    </lineage>
</organism>
<feature type="transmembrane region" description="Helical" evidence="10">
    <location>
        <begin position="253"/>
        <end position="270"/>
    </location>
</feature>
<evidence type="ECO:0000256" key="3">
    <source>
        <dbReference type="ARBA" id="ARBA00022679"/>
    </source>
</evidence>
<dbReference type="Pfam" id="PF01151">
    <property type="entry name" value="ELO"/>
    <property type="match status" value="1"/>
</dbReference>
<sequence>MAVSVVNEVLTAFRNKYEVFDNVVAMSVRRALFLLGVPLRNAAALPTRGLPAVDSPTPLISMLALYIFCVVGGLGAIRVGAAPREGSMRKEAEAERGRCRRQEPSALRYLVLAHNAFCTCLSFYMAYGLLSSAYNLRYSVWGNAYNEEEKSMAHYIYVFYMSKMLEFLDTIIMLLKRNVRQVTVLHVYHHVSVAIIWWIISYHAPGGDAYISAALNSIVHVFMYLYYFLWALWTDDMKRKQRYLFWGKYLTQMQMLQFTINMIQAMYSIIFKSPYPQFLCKILLGYMISLLILFYNFYTKKYKLPKQHHH</sequence>
<evidence type="ECO:0000256" key="8">
    <source>
        <dbReference type="ARBA" id="ARBA00023136"/>
    </source>
</evidence>
<keyword evidence="9" id="KW-0275">Fatty acid biosynthesis</keyword>
<evidence type="ECO:0000313" key="12">
    <source>
        <dbReference type="Proteomes" id="UP000825935"/>
    </source>
</evidence>
<reference evidence="11" key="1">
    <citation type="submission" date="2021-08" db="EMBL/GenBank/DDBJ databases">
        <title>WGS assembly of Ceratopteris richardii.</title>
        <authorList>
            <person name="Marchant D.B."/>
            <person name="Chen G."/>
            <person name="Jenkins J."/>
            <person name="Shu S."/>
            <person name="Leebens-Mack J."/>
            <person name="Grimwood J."/>
            <person name="Schmutz J."/>
            <person name="Soltis P."/>
            <person name="Soltis D."/>
            <person name="Chen Z.-H."/>
        </authorList>
    </citation>
    <scope>NUCLEOTIDE SEQUENCE</scope>
    <source>
        <strain evidence="11">Whitten #5841</strain>
        <tissue evidence="11">Leaf</tissue>
    </source>
</reference>
<dbReference type="EMBL" id="CM035410">
    <property type="protein sequence ID" value="KAH7436148.1"/>
    <property type="molecule type" value="Genomic_DNA"/>
</dbReference>
<dbReference type="GO" id="GO:0019367">
    <property type="term" value="P:fatty acid elongation, saturated fatty acid"/>
    <property type="evidence" value="ECO:0007669"/>
    <property type="project" value="TreeGrafter"/>
</dbReference>
<dbReference type="PANTHER" id="PTHR11157:SF126">
    <property type="entry name" value="ELONGATION OF VERY LONG CHAIN FATTY ACIDS PROTEIN"/>
    <property type="match status" value="1"/>
</dbReference>
<evidence type="ECO:0000256" key="5">
    <source>
        <dbReference type="ARBA" id="ARBA00022832"/>
    </source>
</evidence>
<feature type="transmembrane region" description="Helical" evidence="10">
    <location>
        <begin position="154"/>
        <end position="175"/>
    </location>
</feature>
<feature type="transmembrane region" description="Helical" evidence="10">
    <location>
        <begin position="276"/>
        <end position="298"/>
    </location>
</feature>
<dbReference type="Proteomes" id="UP000825935">
    <property type="component" value="Chromosome 5"/>
</dbReference>
<evidence type="ECO:0000256" key="2">
    <source>
        <dbReference type="ARBA" id="ARBA00022516"/>
    </source>
</evidence>
<feature type="transmembrane region" description="Helical" evidence="10">
    <location>
        <begin position="187"/>
        <end position="204"/>
    </location>
</feature>
<dbReference type="GO" id="GO:0009922">
    <property type="term" value="F:fatty acid elongase activity"/>
    <property type="evidence" value="ECO:0007669"/>
    <property type="project" value="InterPro"/>
</dbReference>
<keyword evidence="4 10" id="KW-0812">Transmembrane</keyword>
<protein>
    <recommendedName>
        <fullName evidence="13">Very-long-chain 3-oxoacyl-CoA synthase</fullName>
    </recommendedName>
</protein>
<proteinExistence type="predicted"/>
<accession>A0A8T2UN49</accession>
<keyword evidence="8 10" id="KW-0472">Membrane</keyword>
<dbReference type="GO" id="GO:0042761">
    <property type="term" value="P:very long-chain fatty acid biosynthetic process"/>
    <property type="evidence" value="ECO:0007669"/>
    <property type="project" value="TreeGrafter"/>
</dbReference>
<dbReference type="GO" id="GO:0034625">
    <property type="term" value="P:fatty acid elongation, monounsaturated fatty acid"/>
    <property type="evidence" value="ECO:0007669"/>
    <property type="project" value="TreeGrafter"/>
</dbReference>
<dbReference type="OMA" id="GWANGYS"/>
<feature type="transmembrane region" description="Helical" evidence="10">
    <location>
        <begin position="106"/>
        <end position="134"/>
    </location>
</feature>
<keyword evidence="6 10" id="KW-1133">Transmembrane helix</keyword>
<comment type="caution">
    <text evidence="11">The sequence shown here is derived from an EMBL/GenBank/DDBJ whole genome shotgun (WGS) entry which is preliminary data.</text>
</comment>
<dbReference type="PANTHER" id="PTHR11157">
    <property type="entry name" value="FATTY ACID ACYL TRANSFERASE-RELATED"/>
    <property type="match status" value="1"/>
</dbReference>
<keyword evidence="2" id="KW-0444">Lipid biosynthesis</keyword>
<dbReference type="GO" id="GO:0034626">
    <property type="term" value="P:fatty acid elongation, polyunsaturated fatty acid"/>
    <property type="evidence" value="ECO:0007669"/>
    <property type="project" value="TreeGrafter"/>
</dbReference>
<evidence type="ECO:0000256" key="10">
    <source>
        <dbReference type="SAM" id="Phobius"/>
    </source>
</evidence>
<keyword evidence="12" id="KW-1185">Reference proteome</keyword>
<dbReference type="InterPro" id="IPR002076">
    <property type="entry name" value="ELO_fam"/>
</dbReference>
<dbReference type="GO" id="GO:0005789">
    <property type="term" value="C:endoplasmic reticulum membrane"/>
    <property type="evidence" value="ECO:0007669"/>
    <property type="project" value="TreeGrafter"/>
</dbReference>
<evidence type="ECO:0008006" key="13">
    <source>
        <dbReference type="Google" id="ProtNLM"/>
    </source>
</evidence>
<evidence type="ECO:0000256" key="7">
    <source>
        <dbReference type="ARBA" id="ARBA00023098"/>
    </source>
</evidence>
<keyword evidence="7" id="KW-0443">Lipid metabolism</keyword>
<name>A0A8T2UN49_CERRI</name>
<dbReference type="OrthoDB" id="434092at2759"/>
<evidence type="ECO:0000313" key="11">
    <source>
        <dbReference type="EMBL" id="KAH7436148.1"/>
    </source>
</evidence>
<keyword evidence="5" id="KW-0276">Fatty acid metabolism</keyword>
<feature type="transmembrane region" description="Helical" evidence="10">
    <location>
        <begin position="59"/>
        <end position="81"/>
    </location>
</feature>
<dbReference type="GO" id="GO:0030148">
    <property type="term" value="P:sphingolipid biosynthetic process"/>
    <property type="evidence" value="ECO:0007669"/>
    <property type="project" value="TreeGrafter"/>
</dbReference>